<organism evidence="2 3">
    <name type="scientific">Nitzschia inconspicua</name>
    <dbReference type="NCBI Taxonomy" id="303405"/>
    <lineage>
        <taxon>Eukaryota</taxon>
        <taxon>Sar</taxon>
        <taxon>Stramenopiles</taxon>
        <taxon>Ochrophyta</taxon>
        <taxon>Bacillariophyta</taxon>
        <taxon>Bacillariophyceae</taxon>
        <taxon>Bacillariophycidae</taxon>
        <taxon>Bacillariales</taxon>
        <taxon>Bacillariaceae</taxon>
        <taxon>Nitzschia</taxon>
    </lineage>
</organism>
<evidence type="ECO:0000313" key="3">
    <source>
        <dbReference type="Proteomes" id="UP000693970"/>
    </source>
</evidence>
<name>A0A9K3L3L7_9STRA</name>
<accession>A0A9K3L3L7</accession>
<keyword evidence="1" id="KW-0732">Signal</keyword>
<gene>
    <name evidence="2" type="ORF">IV203_004459</name>
</gene>
<dbReference type="AlphaFoldDB" id="A0A9K3L3L7"/>
<feature type="signal peptide" evidence="1">
    <location>
        <begin position="1"/>
        <end position="17"/>
    </location>
</feature>
<reference evidence="2" key="2">
    <citation type="submission" date="2021-04" db="EMBL/GenBank/DDBJ databases">
        <authorList>
            <person name="Podell S."/>
        </authorList>
    </citation>
    <scope>NUCLEOTIDE SEQUENCE</scope>
    <source>
        <strain evidence="2">Hildebrandi</strain>
    </source>
</reference>
<keyword evidence="3" id="KW-1185">Reference proteome</keyword>
<comment type="caution">
    <text evidence="2">The sequence shown here is derived from an EMBL/GenBank/DDBJ whole genome shotgun (WGS) entry which is preliminary data.</text>
</comment>
<evidence type="ECO:0000256" key="1">
    <source>
        <dbReference type="SAM" id="SignalP"/>
    </source>
</evidence>
<evidence type="ECO:0000313" key="2">
    <source>
        <dbReference type="EMBL" id="KAG7355103.1"/>
    </source>
</evidence>
<dbReference type="OrthoDB" id="41962at2759"/>
<reference evidence="2" key="1">
    <citation type="journal article" date="2021" name="Sci. Rep.">
        <title>Diploid genomic architecture of Nitzschia inconspicua, an elite biomass production diatom.</title>
        <authorList>
            <person name="Oliver A."/>
            <person name="Podell S."/>
            <person name="Pinowska A."/>
            <person name="Traller J.C."/>
            <person name="Smith S.R."/>
            <person name="McClure R."/>
            <person name="Beliaev A."/>
            <person name="Bohutskyi P."/>
            <person name="Hill E.A."/>
            <person name="Rabines A."/>
            <person name="Zheng H."/>
            <person name="Allen L.Z."/>
            <person name="Kuo A."/>
            <person name="Grigoriev I.V."/>
            <person name="Allen A.E."/>
            <person name="Hazlebeck D."/>
            <person name="Allen E.E."/>
        </authorList>
    </citation>
    <scope>NUCLEOTIDE SEQUENCE</scope>
    <source>
        <strain evidence="2">Hildebrandi</strain>
    </source>
</reference>
<dbReference type="Proteomes" id="UP000693970">
    <property type="component" value="Unassembled WGS sequence"/>
</dbReference>
<dbReference type="EMBL" id="JAGRRH010000016">
    <property type="protein sequence ID" value="KAG7355103.1"/>
    <property type="molecule type" value="Genomic_DNA"/>
</dbReference>
<proteinExistence type="predicted"/>
<feature type="chain" id="PRO_5039942186" evidence="1">
    <location>
        <begin position="18"/>
        <end position="156"/>
    </location>
</feature>
<sequence length="156" mass="17450">MKTSAIVALSLAAGAQGFAPVSQGRVGTQLSESLFDKVFGMDLFAPVKDQNNYGARAKKNLKLGEIKEGSSYVPAGLSAKQYAELRQKEAKKKQENYERNVKKAGVFIDYTEWYKKRGTDLSQNWKKDKNLGHNMAKTKYDWSGLTDKKQYAGTKK</sequence>
<protein>
    <submittedName>
        <fullName evidence="2">Uncharacterized protein</fullName>
    </submittedName>
</protein>